<dbReference type="EMBL" id="FNXE01000027">
    <property type="protein sequence ID" value="SEH88841.1"/>
    <property type="molecule type" value="Genomic_DNA"/>
</dbReference>
<dbReference type="InterPro" id="IPR010992">
    <property type="entry name" value="IHF-like_DNA-bd_dom_sf"/>
</dbReference>
<dbReference type="STRING" id="1159016.SAMN02927937_01962"/>
<dbReference type="NCBIfam" id="TIGR01201">
    <property type="entry name" value="HU_rel"/>
    <property type="match status" value="1"/>
</dbReference>
<accession>A0A1H6LRK0</accession>
<dbReference type="SUPFAM" id="SSF47729">
    <property type="entry name" value="IHF-like DNA-binding proteins"/>
    <property type="match status" value="1"/>
</dbReference>
<dbReference type="Proteomes" id="UP000199634">
    <property type="component" value="Unassembled WGS sequence"/>
</dbReference>
<sequence>MALPYVISHRKNSLHPNKESQYFLKLVQNNLVDLDHICKEIEKESTLTAPDIYAVAVALQNKIMEHLANGNSVKLDFLGKFSMGAKAKACTDKELVTAKSIVKFHINYQPSAKTKKWLKQDFVLKKK</sequence>
<keyword evidence="1 3" id="KW-0238">DNA-binding</keyword>
<protein>
    <submittedName>
        <fullName evidence="3">DNA-binding protein, histone-like, putative</fullName>
    </submittedName>
</protein>
<dbReference type="Pfam" id="PF18291">
    <property type="entry name" value="HU-HIG"/>
    <property type="match status" value="1"/>
</dbReference>
<dbReference type="InterPro" id="IPR041607">
    <property type="entry name" value="HU-HIG"/>
</dbReference>
<dbReference type="RefSeq" id="WP_091099774.1">
    <property type="nucleotide sequence ID" value="NZ_FNXE01000027.1"/>
</dbReference>
<proteinExistence type="predicted"/>
<dbReference type="AlphaFoldDB" id="A0A1H6LRK0"/>
<name>A0A1H6LRK0_9FLAO</name>
<reference evidence="3 4" key="1">
    <citation type="submission" date="2016-10" db="EMBL/GenBank/DDBJ databases">
        <authorList>
            <person name="de Groot N.N."/>
        </authorList>
    </citation>
    <scope>NUCLEOTIDE SEQUENCE [LARGE SCALE GENOMIC DNA]</scope>
    <source>
        <strain evidence="3 4">CGMCC 1.10825</strain>
    </source>
</reference>
<dbReference type="GO" id="GO:0003677">
    <property type="term" value="F:DNA binding"/>
    <property type="evidence" value="ECO:0007669"/>
    <property type="project" value="UniProtKB-KW"/>
</dbReference>
<evidence type="ECO:0000259" key="2">
    <source>
        <dbReference type="Pfam" id="PF18291"/>
    </source>
</evidence>
<evidence type="ECO:0000313" key="4">
    <source>
        <dbReference type="Proteomes" id="UP000199634"/>
    </source>
</evidence>
<organism evidence="3 4">
    <name type="scientific">Paenimyroides marinum</name>
    <dbReference type="NCBI Taxonomy" id="1159016"/>
    <lineage>
        <taxon>Bacteria</taxon>
        <taxon>Pseudomonadati</taxon>
        <taxon>Bacteroidota</taxon>
        <taxon>Flavobacteriia</taxon>
        <taxon>Flavobacteriales</taxon>
        <taxon>Flavobacteriaceae</taxon>
        <taxon>Paenimyroides</taxon>
    </lineage>
</organism>
<dbReference type="OrthoDB" id="9809801at2"/>
<feature type="domain" description="HU" evidence="2">
    <location>
        <begin position="1"/>
        <end position="121"/>
    </location>
</feature>
<gene>
    <name evidence="3" type="ORF">SAMN02927937_01962</name>
</gene>
<keyword evidence="4" id="KW-1185">Reference proteome</keyword>
<evidence type="ECO:0000256" key="1">
    <source>
        <dbReference type="ARBA" id="ARBA00023125"/>
    </source>
</evidence>
<dbReference type="InterPro" id="IPR005902">
    <property type="entry name" value="HU_DNA-bd_put"/>
</dbReference>
<evidence type="ECO:0000313" key="3">
    <source>
        <dbReference type="EMBL" id="SEH88841.1"/>
    </source>
</evidence>